<dbReference type="Pfam" id="PF01435">
    <property type="entry name" value="Peptidase_M48"/>
    <property type="match status" value="1"/>
</dbReference>
<dbReference type="InterPro" id="IPR001915">
    <property type="entry name" value="Peptidase_M48"/>
</dbReference>
<dbReference type="InterPro" id="IPR051156">
    <property type="entry name" value="Mito/Outer_Membr_Metalloprot"/>
</dbReference>
<keyword evidence="10" id="KW-1185">Reference proteome</keyword>
<evidence type="ECO:0000256" key="5">
    <source>
        <dbReference type="ARBA" id="ARBA00023049"/>
    </source>
</evidence>
<keyword evidence="1 6" id="KW-0645">Protease</keyword>
<dbReference type="OrthoDB" id="9810445at2"/>
<proteinExistence type="inferred from homology"/>
<dbReference type="EMBL" id="NEVU01000002">
    <property type="protein sequence ID" value="OZI74612.1"/>
    <property type="molecule type" value="Genomic_DNA"/>
</dbReference>
<comment type="cofactor">
    <cofactor evidence="6">
        <name>Zn(2+)</name>
        <dbReference type="ChEBI" id="CHEBI:29105"/>
    </cofactor>
    <text evidence="6">Binds 1 zinc ion per subunit.</text>
</comment>
<evidence type="ECO:0000256" key="6">
    <source>
        <dbReference type="RuleBase" id="RU003983"/>
    </source>
</evidence>
<dbReference type="PANTHER" id="PTHR22726:SF8">
    <property type="entry name" value="METALLOPROTEASE YCAL"/>
    <property type="match status" value="1"/>
</dbReference>
<comment type="caution">
    <text evidence="9">The sequence shown here is derived from an EMBL/GenBank/DDBJ whole genome shotgun (WGS) entry which is preliminary data.</text>
</comment>
<feature type="compositionally biased region" description="Low complexity" evidence="7">
    <location>
        <begin position="233"/>
        <end position="242"/>
    </location>
</feature>
<dbReference type="AlphaFoldDB" id="A0A261VM88"/>
<name>A0A261VM88_9BORD</name>
<dbReference type="PANTHER" id="PTHR22726">
    <property type="entry name" value="METALLOENDOPEPTIDASE OMA1"/>
    <property type="match status" value="1"/>
</dbReference>
<dbReference type="GO" id="GO:0016020">
    <property type="term" value="C:membrane"/>
    <property type="evidence" value="ECO:0007669"/>
    <property type="project" value="TreeGrafter"/>
</dbReference>
<keyword evidence="2" id="KW-0479">Metal-binding</keyword>
<accession>A0A261VM88</accession>
<dbReference type="GO" id="GO:0046872">
    <property type="term" value="F:metal ion binding"/>
    <property type="evidence" value="ECO:0007669"/>
    <property type="project" value="UniProtKB-KW"/>
</dbReference>
<evidence type="ECO:0000313" key="9">
    <source>
        <dbReference type="EMBL" id="OZI74612.1"/>
    </source>
</evidence>
<keyword evidence="3 6" id="KW-0378">Hydrolase</keyword>
<gene>
    <name evidence="9" type="ORF">CAL22_09145</name>
</gene>
<dbReference type="PROSITE" id="PS51257">
    <property type="entry name" value="PROKAR_LIPOPROTEIN"/>
    <property type="match status" value="1"/>
</dbReference>
<evidence type="ECO:0000256" key="7">
    <source>
        <dbReference type="SAM" id="MobiDB-lite"/>
    </source>
</evidence>
<organism evidence="9 10">
    <name type="scientific">Bordetella genomosp. 12</name>
    <dbReference type="NCBI Taxonomy" id="463035"/>
    <lineage>
        <taxon>Bacteria</taxon>
        <taxon>Pseudomonadati</taxon>
        <taxon>Pseudomonadota</taxon>
        <taxon>Betaproteobacteria</taxon>
        <taxon>Burkholderiales</taxon>
        <taxon>Alcaligenaceae</taxon>
        <taxon>Bordetella</taxon>
    </lineage>
</organism>
<comment type="similarity">
    <text evidence="6">Belongs to the peptidase M48 family.</text>
</comment>
<evidence type="ECO:0000313" key="10">
    <source>
        <dbReference type="Proteomes" id="UP000216429"/>
    </source>
</evidence>
<keyword evidence="4 6" id="KW-0862">Zinc</keyword>
<feature type="domain" description="Peptidase M48" evidence="8">
    <location>
        <begin position="87"/>
        <end position="252"/>
    </location>
</feature>
<evidence type="ECO:0000256" key="4">
    <source>
        <dbReference type="ARBA" id="ARBA00022833"/>
    </source>
</evidence>
<dbReference type="Gene3D" id="3.30.2010.10">
    <property type="entry name" value="Metalloproteases ('zincins'), catalytic domain"/>
    <property type="match status" value="1"/>
</dbReference>
<evidence type="ECO:0000256" key="3">
    <source>
        <dbReference type="ARBA" id="ARBA00022801"/>
    </source>
</evidence>
<keyword evidence="5 6" id="KW-0482">Metalloprotease</keyword>
<dbReference type="GO" id="GO:0004222">
    <property type="term" value="F:metalloendopeptidase activity"/>
    <property type="evidence" value="ECO:0007669"/>
    <property type="project" value="InterPro"/>
</dbReference>
<sequence length="257" mass="27263">MTPTQRALCWTTLAGSLTLAGCANLQNMDTNSLLGAGGNMARAVSLTDADIVQLSDAACKESDAQSKIAPANSKYAKRLNTVMAGFGNMDLNGQKINYKVYQTDEVNAWAMGNGCVRVYTGLMDKMNDDELRGVIGHEMGHVALGHTRKAMQTAYAVSAARTAAGAAGNSAVSALTSSQLGDLTEKFINAQFSQAQESAADDYSFDLLTQKKMNRQGLVTAFEKLAELDGGQSSMLSSHPSSPARAKHIQQRIDSGK</sequence>
<feature type="region of interest" description="Disordered" evidence="7">
    <location>
        <begin position="231"/>
        <end position="257"/>
    </location>
</feature>
<evidence type="ECO:0000256" key="2">
    <source>
        <dbReference type="ARBA" id="ARBA00022723"/>
    </source>
</evidence>
<dbReference type="Proteomes" id="UP000216429">
    <property type="component" value="Unassembled WGS sequence"/>
</dbReference>
<evidence type="ECO:0000259" key="8">
    <source>
        <dbReference type="Pfam" id="PF01435"/>
    </source>
</evidence>
<evidence type="ECO:0000256" key="1">
    <source>
        <dbReference type="ARBA" id="ARBA00022670"/>
    </source>
</evidence>
<reference evidence="10" key="1">
    <citation type="submission" date="2017-05" db="EMBL/GenBank/DDBJ databases">
        <title>Complete and WGS of Bordetella genogroups.</title>
        <authorList>
            <person name="Spilker T."/>
            <person name="Lipuma J."/>
        </authorList>
    </citation>
    <scope>NUCLEOTIDE SEQUENCE [LARGE SCALE GENOMIC DNA]</scope>
    <source>
        <strain evidence="10">AU6712</strain>
    </source>
</reference>
<protein>
    <submittedName>
        <fullName evidence="9">Peptidase</fullName>
    </submittedName>
</protein>
<dbReference type="GO" id="GO:0051603">
    <property type="term" value="P:proteolysis involved in protein catabolic process"/>
    <property type="evidence" value="ECO:0007669"/>
    <property type="project" value="TreeGrafter"/>
</dbReference>